<evidence type="ECO:0000313" key="3">
    <source>
        <dbReference type="Proteomes" id="UP000248961"/>
    </source>
</evidence>
<reference evidence="2 3" key="1">
    <citation type="submission" date="2018-02" db="EMBL/GenBank/DDBJ databases">
        <title>The genomes of Aspergillus section Nigri reveals drivers in fungal speciation.</title>
        <authorList>
            <consortium name="DOE Joint Genome Institute"/>
            <person name="Vesth T.C."/>
            <person name="Nybo J."/>
            <person name="Theobald S."/>
            <person name="Brandl J."/>
            <person name="Frisvad J.C."/>
            <person name="Nielsen K.F."/>
            <person name="Lyhne E.K."/>
            <person name="Kogle M.E."/>
            <person name="Kuo A."/>
            <person name="Riley R."/>
            <person name="Clum A."/>
            <person name="Nolan M."/>
            <person name="Lipzen A."/>
            <person name="Salamov A."/>
            <person name="Henrissat B."/>
            <person name="Wiebenga A."/>
            <person name="De vries R.P."/>
            <person name="Grigoriev I.V."/>
            <person name="Mortensen U.H."/>
            <person name="Andersen M.R."/>
            <person name="Baker S.E."/>
        </authorList>
    </citation>
    <scope>NUCLEOTIDE SEQUENCE [LARGE SCALE GENOMIC DNA]</scope>
    <source>
        <strain evidence="2 3">CBS 101889</strain>
    </source>
</reference>
<protein>
    <recommendedName>
        <fullName evidence="4">REJ domain-containing protein</fullName>
    </recommendedName>
</protein>
<feature type="chain" id="PRO_5017250875" description="REJ domain-containing protein" evidence="1">
    <location>
        <begin position="18"/>
        <end position="148"/>
    </location>
</feature>
<dbReference type="GeneID" id="37195175"/>
<accession>A0A395I3R0</accession>
<dbReference type="RefSeq" id="XP_025553995.1">
    <property type="nucleotide sequence ID" value="XM_025690886.1"/>
</dbReference>
<dbReference type="AlphaFoldDB" id="A0A395I3R0"/>
<dbReference type="Proteomes" id="UP000248961">
    <property type="component" value="Unassembled WGS sequence"/>
</dbReference>
<keyword evidence="3" id="KW-1185">Reference proteome</keyword>
<name>A0A395I3R0_ASPHC</name>
<proteinExistence type="predicted"/>
<gene>
    <name evidence="2" type="ORF">BO97DRAFT_258305</name>
</gene>
<evidence type="ECO:0008006" key="4">
    <source>
        <dbReference type="Google" id="ProtNLM"/>
    </source>
</evidence>
<feature type="signal peptide" evidence="1">
    <location>
        <begin position="1"/>
        <end position="17"/>
    </location>
</feature>
<dbReference type="EMBL" id="KZ824273">
    <property type="protein sequence ID" value="RAL14841.1"/>
    <property type="molecule type" value="Genomic_DNA"/>
</dbReference>
<evidence type="ECO:0000256" key="1">
    <source>
        <dbReference type="SAM" id="SignalP"/>
    </source>
</evidence>
<organism evidence="2 3">
    <name type="scientific">Aspergillus homomorphus (strain CBS 101889)</name>
    <dbReference type="NCBI Taxonomy" id="1450537"/>
    <lineage>
        <taxon>Eukaryota</taxon>
        <taxon>Fungi</taxon>
        <taxon>Dikarya</taxon>
        <taxon>Ascomycota</taxon>
        <taxon>Pezizomycotina</taxon>
        <taxon>Eurotiomycetes</taxon>
        <taxon>Eurotiomycetidae</taxon>
        <taxon>Eurotiales</taxon>
        <taxon>Aspergillaceae</taxon>
        <taxon>Aspergillus</taxon>
        <taxon>Aspergillus subgen. Circumdati</taxon>
    </lineage>
</organism>
<dbReference type="VEuPathDB" id="FungiDB:BO97DRAFT_258305"/>
<keyword evidence="1" id="KW-0732">Signal</keyword>
<sequence length="148" mass="16059">MILHCMGPASVLPFVLLRRPLLLSALTSSSSPPPPPPLLLILLSLPSPSSPSTRFAASLLNTTPTIAFSSPHHRASFGISLSRFEIGNPLPDFRATPRSSRVQFPCRDPPTKSAESWVARFSTRRSGVFPNLQILIPSMVDRFVSSAI</sequence>
<evidence type="ECO:0000313" key="2">
    <source>
        <dbReference type="EMBL" id="RAL14841.1"/>
    </source>
</evidence>